<sequence>MCAAKVEPKAHYTAKDFKRYARKDFPEQFAVFRDTYTCRLEDKTYLDENHTAHGTKALLVGHYHTRQGGPQVWAQATPSGVRYFSGKPNESLCVPVPEQHVSRIYYGAPYNVVHVAQEGGSRTAGRKAGHYFVETIINVLFLLAGQIEQVSNPGQTDMLGNFRYVCMNFVQKPEVQERCAIPTHRRSKIPLPQNTLEQIERENKKRKRASNDYGQRIKQEDDSDEDRFVQHASSHSPVPYGLASRTQQTSLLDQIRNYEADMESKREREKQSHMEEVKALQSKLAEQEQRAQDAEEKAMKERKKRKRAEEQVANLQGQLAARGEKPIDSDVETIGTPKSIRGLNQNKDVIRLSKRLSNQKKELARLSQYAIPFFACAPPISSGGKKSPIQDIKVPFCYAAARTEPGSNARNAKAQRERVRELSRERLALLVKLVFLLTDRVANLVSDDEEEDLLLQFKDVCIHIQQKKSAEEASRQISSRSEDAIRSLISTTSTSVDADATETDIADVGGIRITSGELAIHNSRRAAPGDDRSMSDIESSSKPTTSSKGEMIVSLEGEVKQWKEKFEKLNKKVQDFMKDD</sequence>
<feature type="compositionally biased region" description="Basic and acidic residues" evidence="2">
    <location>
        <begin position="261"/>
        <end position="278"/>
    </location>
</feature>
<evidence type="ECO:0000313" key="4">
    <source>
        <dbReference type="Proteomes" id="UP000758155"/>
    </source>
</evidence>
<feature type="region of interest" description="Disordered" evidence="2">
    <location>
        <begin position="261"/>
        <end position="310"/>
    </location>
</feature>
<reference evidence="3" key="1">
    <citation type="submission" date="2019-04" db="EMBL/GenBank/DDBJ databases">
        <title>Sequencing of skin fungus with MAO and IRED activity.</title>
        <authorList>
            <person name="Marsaioli A.J."/>
            <person name="Bonatto J.M.C."/>
            <person name="Reis Junior O."/>
        </authorList>
    </citation>
    <scope>NUCLEOTIDE SEQUENCE</scope>
    <source>
        <strain evidence="3">28M1</strain>
    </source>
</reference>
<dbReference type="AlphaFoldDB" id="A0A9P4WIF2"/>
<organism evidence="3 4">
    <name type="scientific">Didymella heteroderae</name>
    <dbReference type="NCBI Taxonomy" id="1769908"/>
    <lineage>
        <taxon>Eukaryota</taxon>
        <taxon>Fungi</taxon>
        <taxon>Dikarya</taxon>
        <taxon>Ascomycota</taxon>
        <taxon>Pezizomycotina</taxon>
        <taxon>Dothideomycetes</taxon>
        <taxon>Pleosporomycetidae</taxon>
        <taxon>Pleosporales</taxon>
        <taxon>Pleosporineae</taxon>
        <taxon>Didymellaceae</taxon>
        <taxon>Didymella</taxon>
    </lineage>
</organism>
<feature type="compositionally biased region" description="Polar residues" evidence="2">
    <location>
        <begin position="536"/>
        <end position="548"/>
    </location>
</feature>
<proteinExistence type="predicted"/>
<evidence type="ECO:0000256" key="2">
    <source>
        <dbReference type="SAM" id="MobiDB-lite"/>
    </source>
</evidence>
<gene>
    <name evidence="3" type="ORF">E8E12_002990</name>
</gene>
<keyword evidence="4" id="KW-1185">Reference proteome</keyword>
<dbReference type="OrthoDB" id="3779466at2759"/>
<dbReference type="Proteomes" id="UP000758155">
    <property type="component" value="Unassembled WGS sequence"/>
</dbReference>
<feature type="compositionally biased region" description="Basic and acidic residues" evidence="2">
    <location>
        <begin position="285"/>
        <end position="299"/>
    </location>
</feature>
<accession>A0A9P4WIF2</accession>
<feature type="region of interest" description="Disordered" evidence="2">
    <location>
        <begin position="519"/>
        <end position="552"/>
    </location>
</feature>
<evidence type="ECO:0000313" key="3">
    <source>
        <dbReference type="EMBL" id="KAF3033191.1"/>
    </source>
</evidence>
<comment type="caution">
    <text evidence="3">The sequence shown here is derived from an EMBL/GenBank/DDBJ whole genome shotgun (WGS) entry which is preliminary data.</text>
</comment>
<feature type="region of interest" description="Disordered" evidence="2">
    <location>
        <begin position="201"/>
        <end position="246"/>
    </location>
</feature>
<feature type="coiled-coil region" evidence="1">
    <location>
        <begin position="552"/>
        <end position="579"/>
    </location>
</feature>
<evidence type="ECO:0000256" key="1">
    <source>
        <dbReference type="SAM" id="Coils"/>
    </source>
</evidence>
<keyword evidence="1" id="KW-0175">Coiled coil</keyword>
<dbReference type="EMBL" id="SWKV01000085">
    <property type="protein sequence ID" value="KAF3033191.1"/>
    <property type="molecule type" value="Genomic_DNA"/>
</dbReference>
<name>A0A9P4WIF2_9PLEO</name>
<protein>
    <submittedName>
        <fullName evidence="3">Uncharacterized protein</fullName>
    </submittedName>
</protein>